<dbReference type="GeneID" id="41591083"/>
<reference evidence="1 2" key="1">
    <citation type="submission" date="2017-03" db="EMBL/GenBank/DDBJ databases">
        <title>Sulfur activation and transportation mechanism of thermophilic Archaea Acidianus manzaensis YN-25.</title>
        <authorList>
            <person name="Ma Y."/>
            <person name="Yang Y."/>
            <person name="Xia J."/>
        </authorList>
    </citation>
    <scope>NUCLEOTIDE SEQUENCE [LARGE SCALE GENOMIC DNA]</scope>
    <source>
        <strain evidence="1 2">YN-25</strain>
    </source>
</reference>
<evidence type="ECO:0008006" key="3">
    <source>
        <dbReference type="Google" id="ProtNLM"/>
    </source>
</evidence>
<dbReference type="PANTHER" id="PTHR38433:SF1">
    <property type="entry name" value="DUF1641 DOMAIN-CONTAINING PROTEIN"/>
    <property type="match status" value="1"/>
</dbReference>
<dbReference type="InterPro" id="IPR012440">
    <property type="entry name" value="DUF1641"/>
</dbReference>
<dbReference type="OrthoDB" id="56850at2157"/>
<dbReference type="STRING" id="282676.B6F84_09130"/>
<dbReference type="RefSeq" id="WP_148691949.1">
    <property type="nucleotide sequence ID" value="NZ_CP020477.1"/>
</dbReference>
<name>A0A1W6K0W8_9CREN</name>
<sequence length="372" mass="41362">MSSAKLEKLVSKIDDQKINELEQLIELTPALNEVLKKVNELKESGTLDALINSAYLAKTLRDMLNDDAIENVGDIISSILEFGKAISDETIFNNLMLTLENSDALADFLEKLKVMKSDGTLDTLLTMAYSAKTLKDMLNDDAIQTLGTIVSSSLDLLKSISNHNEDVKMIIDKSNTISDILLRLDNIKQDGTLDVLFNSLYTLRTLKDMLNDDAIQNLGRYLSNMLEIMKEMDDRTILNIKSSMKKLGTVDNMLTKLEELDKNGALDAVVNVAYIVKTLKDMLNDEAITHLSSYLSQFLESYPKAMEFLNITLSEVPSKLVRALNSDNVKKTLENPPQLSLGGLIKIMGDPEVQRGMGVIFTIIKAIGAEFK</sequence>
<dbReference type="KEGG" id="aman:B6F84_09130"/>
<evidence type="ECO:0000313" key="2">
    <source>
        <dbReference type="Proteomes" id="UP000193404"/>
    </source>
</evidence>
<accession>A0A1W6K0W8</accession>
<organism evidence="1 2">
    <name type="scientific">Acidianus manzaensis</name>
    <dbReference type="NCBI Taxonomy" id="282676"/>
    <lineage>
        <taxon>Archaea</taxon>
        <taxon>Thermoproteota</taxon>
        <taxon>Thermoprotei</taxon>
        <taxon>Sulfolobales</taxon>
        <taxon>Sulfolobaceae</taxon>
        <taxon>Acidianus</taxon>
    </lineage>
</organism>
<dbReference type="EMBL" id="CP020477">
    <property type="protein sequence ID" value="ARM76166.1"/>
    <property type="molecule type" value="Genomic_DNA"/>
</dbReference>
<dbReference type="AlphaFoldDB" id="A0A1W6K0W8"/>
<evidence type="ECO:0000313" key="1">
    <source>
        <dbReference type="EMBL" id="ARM76166.1"/>
    </source>
</evidence>
<keyword evidence="2" id="KW-1185">Reference proteome</keyword>
<dbReference type="Proteomes" id="UP000193404">
    <property type="component" value="Chromosome"/>
</dbReference>
<dbReference type="PANTHER" id="PTHR38433">
    <property type="match status" value="1"/>
</dbReference>
<protein>
    <recommendedName>
        <fullName evidence="3">DUF1641 domain-containing protein</fullName>
    </recommendedName>
</protein>
<dbReference type="InterPro" id="IPR016024">
    <property type="entry name" value="ARM-type_fold"/>
</dbReference>
<gene>
    <name evidence="1" type="ORF">B6F84_09130</name>
</gene>
<dbReference type="SUPFAM" id="SSF48371">
    <property type="entry name" value="ARM repeat"/>
    <property type="match status" value="1"/>
</dbReference>
<dbReference type="Pfam" id="PF07849">
    <property type="entry name" value="DUF1641"/>
    <property type="match status" value="1"/>
</dbReference>
<proteinExistence type="predicted"/>